<dbReference type="EMBL" id="JBBJBU010000006">
    <property type="protein sequence ID" value="KAK7205042.1"/>
    <property type="molecule type" value="Genomic_DNA"/>
</dbReference>
<reference evidence="2 3" key="1">
    <citation type="submission" date="2024-03" db="EMBL/GenBank/DDBJ databases">
        <title>Genome-scale model development and genomic sequencing of the oleaginous clade Lipomyces.</title>
        <authorList>
            <consortium name="Lawrence Berkeley National Laboratory"/>
            <person name="Czajka J.J."/>
            <person name="Han Y."/>
            <person name="Kim J."/>
            <person name="Mondo S.J."/>
            <person name="Hofstad B.A."/>
            <person name="Robles A."/>
            <person name="Haridas S."/>
            <person name="Riley R."/>
            <person name="LaButti K."/>
            <person name="Pangilinan J."/>
            <person name="Andreopoulos W."/>
            <person name="Lipzen A."/>
            <person name="Yan J."/>
            <person name="Wang M."/>
            <person name="Ng V."/>
            <person name="Grigoriev I.V."/>
            <person name="Spatafora J.W."/>
            <person name="Magnuson J.K."/>
            <person name="Baker S.E."/>
            <person name="Pomraning K.R."/>
        </authorList>
    </citation>
    <scope>NUCLEOTIDE SEQUENCE [LARGE SCALE GENOMIC DNA]</scope>
    <source>
        <strain evidence="2 3">Phaff 52-87</strain>
    </source>
</reference>
<dbReference type="Proteomes" id="UP001498771">
    <property type="component" value="Unassembled WGS sequence"/>
</dbReference>
<evidence type="ECO:0000256" key="1">
    <source>
        <dbReference type="SAM" id="MobiDB-lite"/>
    </source>
</evidence>
<dbReference type="RefSeq" id="XP_064768075.1">
    <property type="nucleotide sequence ID" value="XM_064911114.1"/>
</dbReference>
<feature type="region of interest" description="Disordered" evidence="1">
    <location>
        <begin position="273"/>
        <end position="342"/>
    </location>
</feature>
<gene>
    <name evidence="2" type="ORF">BZA70DRAFT_267583</name>
</gene>
<comment type="caution">
    <text evidence="2">The sequence shown here is derived from an EMBL/GenBank/DDBJ whole genome shotgun (WGS) entry which is preliminary data.</text>
</comment>
<evidence type="ECO:0000313" key="2">
    <source>
        <dbReference type="EMBL" id="KAK7205042.1"/>
    </source>
</evidence>
<organism evidence="2 3">
    <name type="scientific">Myxozyma melibiosi</name>
    <dbReference type="NCBI Taxonomy" id="54550"/>
    <lineage>
        <taxon>Eukaryota</taxon>
        <taxon>Fungi</taxon>
        <taxon>Dikarya</taxon>
        <taxon>Ascomycota</taxon>
        <taxon>Saccharomycotina</taxon>
        <taxon>Lipomycetes</taxon>
        <taxon>Lipomycetales</taxon>
        <taxon>Lipomycetaceae</taxon>
        <taxon>Myxozyma</taxon>
    </lineage>
</organism>
<feature type="compositionally biased region" description="Polar residues" evidence="1">
    <location>
        <begin position="415"/>
        <end position="436"/>
    </location>
</feature>
<feature type="region of interest" description="Disordered" evidence="1">
    <location>
        <begin position="1"/>
        <end position="44"/>
    </location>
</feature>
<dbReference type="GeneID" id="90036626"/>
<accession>A0ABR1F5B4</accession>
<protein>
    <submittedName>
        <fullName evidence="2">Uncharacterized protein</fullName>
    </submittedName>
</protein>
<evidence type="ECO:0000313" key="3">
    <source>
        <dbReference type="Proteomes" id="UP001498771"/>
    </source>
</evidence>
<proteinExistence type="predicted"/>
<name>A0ABR1F5B4_9ASCO</name>
<feature type="region of interest" description="Disordered" evidence="1">
    <location>
        <begin position="383"/>
        <end position="440"/>
    </location>
</feature>
<keyword evidence="3" id="KW-1185">Reference proteome</keyword>
<sequence>MSTDHPRRSKPPKPPTFSKNGVRMGRPPGTKNKPKPNGPKVGRPSLNTIFMVSDSVFPASDGIDPDAIPRDRDDTNTINLAITDVSRAELGLLPFDPSLRFKHGYLAKRQKCRYAVIPVYSREERLLFAKLLKTMPPGGVVDWPATAKLWNSYADGKAVFYKLPQHLEAYSRLLRECAMSYSLHSDSERASLLASLPEGASEFAKKLIAADPAAMTLAVAVTAGHVAGSSAPKDSLISAREAATIPAIENMLDSLDIDVMRLLDGGHSDIDPLTGVKRRGRRPSVKSGAGKARSVEPSAPVHRLSSTDPATGLRTTFEPAPPAAIERSSDGTMAVRRASSDSHHDLSASAQLYLQSQSVLPFEPSSYYAPMVRPADSFSYVQNASPQPGGLPSSLRTSLDKTRPSYPLSPANVGFGSSQIPPQHSSAGPSQTSQQAKGAERRYPIYYY</sequence>